<evidence type="ECO:0000313" key="4">
    <source>
        <dbReference type="Proteomes" id="UP001500967"/>
    </source>
</evidence>
<keyword evidence="4" id="KW-1185">Reference proteome</keyword>
<reference evidence="3 4" key="1">
    <citation type="journal article" date="2019" name="Int. J. Syst. Evol. Microbiol.">
        <title>The Global Catalogue of Microorganisms (GCM) 10K type strain sequencing project: providing services to taxonomists for standard genome sequencing and annotation.</title>
        <authorList>
            <consortium name="The Broad Institute Genomics Platform"/>
            <consortium name="The Broad Institute Genome Sequencing Center for Infectious Disease"/>
            <person name="Wu L."/>
            <person name="Ma J."/>
        </authorList>
    </citation>
    <scope>NUCLEOTIDE SEQUENCE [LARGE SCALE GENOMIC DNA]</scope>
    <source>
        <strain evidence="3 4">JCM 10425</strain>
    </source>
</reference>
<dbReference type="Gene3D" id="3.40.960.10">
    <property type="entry name" value="VSR Endonuclease"/>
    <property type="match status" value="1"/>
</dbReference>
<proteinExistence type="predicted"/>
<dbReference type="Proteomes" id="UP001500967">
    <property type="component" value="Unassembled WGS sequence"/>
</dbReference>
<protein>
    <recommendedName>
        <fullName evidence="2">DUF559 domain-containing protein</fullName>
    </recommendedName>
</protein>
<sequence>MHLVEVDAETLALALDPLPRDAPVVLTYHPRATASQPAIVAEVLGLLEASAIALFPAWLPEAAGITEPSDTNVAAVRALASRLAGRSRHFGPFLADLAARALTGAGSDRSFQPEVRAAGLTRVLLAAYSRADVVLVVDVPEGLPAAHETPLIAALEWLAFRGGLGGVWLTGAPLADPDRVQSQRVRLPTAVPADTRGGPAPETLTIPSLGGRPNPNSAAEQLLEKVLSSRAWARGRTWNQPFSFGPLTSQIRIDLCWEAERTAVEVDGPEHRGPLHYATDRTRDVLLQTAGYAVLRFTNDQVLGDVNAVAHQLELFLEKRRGE</sequence>
<evidence type="ECO:0000259" key="2">
    <source>
        <dbReference type="Pfam" id="PF04480"/>
    </source>
</evidence>
<dbReference type="SUPFAM" id="SSF52980">
    <property type="entry name" value="Restriction endonuclease-like"/>
    <property type="match status" value="1"/>
</dbReference>
<dbReference type="InterPro" id="IPR011335">
    <property type="entry name" value="Restrct_endonuc-II-like"/>
</dbReference>
<gene>
    <name evidence="3" type="ORF">GCM10009539_82600</name>
</gene>
<dbReference type="Pfam" id="PF04480">
    <property type="entry name" value="DUF559"/>
    <property type="match status" value="1"/>
</dbReference>
<accession>A0ABN0V9F0</accession>
<dbReference type="EMBL" id="BAAAGX010000046">
    <property type="protein sequence ID" value="GAA0282162.1"/>
    <property type="molecule type" value="Genomic_DNA"/>
</dbReference>
<evidence type="ECO:0000313" key="3">
    <source>
        <dbReference type="EMBL" id="GAA0282162.1"/>
    </source>
</evidence>
<dbReference type="RefSeq" id="WP_344654420.1">
    <property type="nucleotide sequence ID" value="NZ_BAAAGX010000046.1"/>
</dbReference>
<dbReference type="InterPro" id="IPR007569">
    <property type="entry name" value="DUF559"/>
</dbReference>
<feature type="region of interest" description="Disordered" evidence="1">
    <location>
        <begin position="191"/>
        <end position="213"/>
    </location>
</feature>
<organism evidence="3 4">
    <name type="scientific">Cryptosporangium japonicum</name>
    <dbReference type="NCBI Taxonomy" id="80872"/>
    <lineage>
        <taxon>Bacteria</taxon>
        <taxon>Bacillati</taxon>
        <taxon>Actinomycetota</taxon>
        <taxon>Actinomycetes</taxon>
        <taxon>Cryptosporangiales</taxon>
        <taxon>Cryptosporangiaceae</taxon>
        <taxon>Cryptosporangium</taxon>
    </lineage>
</organism>
<evidence type="ECO:0000256" key="1">
    <source>
        <dbReference type="SAM" id="MobiDB-lite"/>
    </source>
</evidence>
<name>A0ABN0V9F0_9ACTN</name>
<comment type="caution">
    <text evidence="3">The sequence shown here is derived from an EMBL/GenBank/DDBJ whole genome shotgun (WGS) entry which is preliminary data.</text>
</comment>
<feature type="domain" description="DUF559" evidence="2">
    <location>
        <begin position="253"/>
        <end position="316"/>
    </location>
</feature>